<protein>
    <submittedName>
        <fullName evidence="2">Distal tail protein Dit</fullName>
    </submittedName>
</protein>
<dbReference type="RefSeq" id="WP_380148445.1">
    <property type="nucleotide sequence ID" value="NZ_JBHUOR010000129.1"/>
</dbReference>
<proteinExistence type="predicted"/>
<dbReference type="Gene3D" id="2.40.30.200">
    <property type="match status" value="1"/>
</dbReference>
<dbReference type="Gene3D" id="2.60.120.860">
    <property type="match status" value="1"/>
</dbReference>
<dbReference type="InterPro" id="IPR008841">
    <property type="entry name" value="Siphovirus-type_tail_N"/>
</dbReference>
<gene>
    <name evidence="2" type="ORF">ACFSY7_15145</name>
</gene>
<accession>A0ABW5Y3H0</accession>
<evidence type="ECO:0000313" key="2">
    <source>
        <dbReference type="EMBL" id="MFD2869827.1"/>
    </source>
</evidence>
<name>A0ABW5Y3H0_9BACL</name>
<keyword evidence="3" id="KW-1185">Reference proteome</keyword>
<comment type="caution">
    <text evidence="2">The sequence shown here is derived from an EMBL/GenBank/DDBJ whole genome shotgun (WGS) entry which is preliminary data.</text>
</comment>
<dbReference type="EMBL" id="JBHUOR010000129">
    <property type="protein sequence ID" value="MFD2869827.1"/>
    <property type="molecule type" value="Genomic_DNA"/>
</dbReference>
<organism evidence="2 3">
    <name type="scientific">Kurthia populi</name>
    <dbReference type="NCBI Taxonomy" id="1562132"/>
    <lineage>
        <taxon>Bacteria</taxon>
        <taxon>Bacillati</taxon>
        <taxon>Bacillota</taxon>
        <taxon>Bacilli</taxon>
        <taxon>Bacillales</taxon>
        <taxon>Caryophanaceae</taxon>
        <taxon>Kurthia</taxon>
    </lineage>
</organism>
<dbReference type="NCBIfam" id="TIGR01633">
    <property type="entry name" value="phi3626_gp14_N"/>
    <property type="match status" value="1"/>
</dbReference>
<reference evidence="3" key="1">
    <citation type="journal article" date="2019" name="Int. J. Syst. Evol. Microbiol.">
        <title>The Global Catalogue of Microorganisms (GCM) 10K type strain sequencing project: providing services to taxonomists for standard genome sequencing and annotation.</title>
        <authorList>
            <consortium name="The Broad Institute Genomics Platform"/>
            <consortium name="The Broad Institute Genome Sequencing Center for Infectious Disease"/>
            <person name="Wu L."/>
            <person name="Ma J."/>
        </authorList>
    </citation>
    <scope>NUCLEOTIDE SEQUENCE [LARGE SCALE GENOMIC DNA]</scope>
    <source>
        <strain evidence="3">KCTC 33522</strain>
    </source>
</reference>
<evidence type="ECO:0000259" key="1">
    <source>
        <dbReference type="Pfam" id="PF05709"/>
    </source>
</evidence>
<sequence>MVNSFNYDGVSMESVGVRLIDRPIISQPKITESMQNVPGKIGELFFGNDIGSRTITAKIALLCKSQEELNDRKLYIDNLFIKDEAAEFPLVFDEDPLWTYYVHFAGRTDFESTGAIYEVTTTLTFTCSVPYKYGRQIDTNILSNVHRFTPLGQQKTYPIFSAIAKRDTTWCGLSTTDQFLYIGGKVNVETGEIATTLYSPVLTDTAQNMSLWQRQSPDTFKQVANGTVGKGSYFQQASDDINVKDYGTNEGKASEWYGPALKRMLTKQLANFKVTFRIQAMNRYKRAEGKIELYLLDSASNVIGKLGIKDNGEGSEQEINIQIMKSDGTYKTVGQFKPTVKNSKTVALNKKQKVKKTDSKGKVTYTYVTLKETINENNSTNDFTDFYGNLILEKVGNQFYASVVKLDTKTRNEIGNWSAMWTDTTDVFKKDLAGFVLYAGKRAITEDKNGIDYKDNYLSFCHLVVEERTQIVQEEIISTSPEIIIYEGDELVFNCETGRVYKNGQLFMDAMHIGSQFTELIGGVSEEIVFAEDFTWTMHYRPTAY</sequence>
<dbReference type="Pfam" id="PF05709">
    <property type="entry name" value="Sipho_tail"/>
    <property type="match status" value="1"/>
</dbReference>
<feature type="domain" description="Siphovirus-type tail component RIFT-related" evidence="1">
    <location>
        <begin position="26"/>
        <end position="127"/>
    </location>
</feature>
<evidence type="ECO:0000313" key="3">
    <source>
        <dbReference type="Proteomes" id="UP001597568"/>
    </source>
</evidence>
<dbReference type="Proteomes" id="UP001597568">
    <property type="component" value="Unassembled WGS sequence"/>
</dbReference>
<dbReference type="InterPro" id="IPR006520">
    <property type="entry name" value="Dit_BPSPP_N"/>
</dbReference>